<name>A0A846YBV6_9NOCA</name>
<accession>A0A846YBV6</accession>
<keyword evidence="3" id="KW-1185">Reference proteome</keyword>
<dbReference type="AlphaFoldDB" id="A0A846YBV6"/>
<dbReference type="Proteomes" id="UP000565711">
    <property type="component" value="Unassembled WGS sequence"/>
</dbReference>
<feature type="transmembrane region" description="Helical" evidence="1">
    <location>
        <begin position="134"/>
        <end position="153"/>
    </location>
</feature>
<organism evidence="2 3">
    <name type="scientific">Nocardia vermiculata</name>
    <dbReference type="NCBI Taxonomy" id="257274"/>
    <lineage>
        <taxon>Bacteria</taxon>
        <taxon>Bacillati</taxon>
        <taxon>Actinomycetota</taxon>
        <taxon>Actinomycetes</taxon>
        <taxon>Mycobacteriales</taxon>
        <taxon>Nocardiaceae</taxon>
        <taxon>Nocardia</taxon>
    </lineage>
</organism>
<reference evidence="2 3" key="1">
    <citation type="submission" date="2020-04" db="EMBL/GenBank/DDBJ databases">
        <title>MicrobeNet Type strains.</title>
        <authorList>
            <person name="Nicholson A.C."/>
        </authorList>
    </citation>
    <scope>NUCLEOTIDE SEQUENCE [LARGE SCALE GENOMIC DNA]</scope>
    <source>
        <strain evidence="2 3">JCM 12354</strain>
    </source>
</reference>
<dbReference type="EMBL" id="JAAXOP010000027">
    <property type="protein sequence ID" value="NKY54269.1"/>
    <property type="molecule type" value="Genomic_DNA"/>
</dbReference>
<dbReference type="RefSeq" id="WP_067880015.1">
    <property type="nucleotide sequence ID" value="NZ_JAAXOP010000027.1"/>
</dbReference>
<feature type="transmembrane region" description="Helical" evidence="1">
    <location>
        <begin position="160"/>
        <end position="182"/>
    </location>
</feature>
<protein>
    <submittedName>
        <fullName evidence="2">Uncharacterized protein</fullName>
    </submittedName>
</protein>
<feature type="transmembrane region" description="Helical" evidence="1">
    <location>
        <begin position="59"/>
        <end position="82"/>
    </location>
</feature>
<keyword evidence="1" id="KW-0812">Transmembrane</keyword>
<evidence type="ECO:0000256" key="1">
    <source>
        <dbReference type="SAM" id="Phobius"/>
    </source>
</evidence>
<evidence type="ECO:0000313" key="2">
    <source>
        <dbReference type="EMBL" id="NKY54269.1"/>
    </source>
</evidence>
<evidence type="ECO:0000313" key="3">
    <source>
        <dbReference type="Proteomes" id="UP000565711"/>
    </source>
</evidence>
<gene>
    <name evidence="2" type="ORF">HGA08_29195</name>
</gene>
<feature type="transmembrane region" description="Helical" evidence="1">
    <location>
        <begin position="94"/>
        <end position="114"/>
    </location>
</feature>
<comment type="caution">
    <text evidence="2">The sequence shown here is derived from an EMBL/GenBank/DDBJ whole genome shotgun (WGS) entry which is preliminary data.</text>
</comment>
<proteinExistence type="predicted"/>
<keyword evidence="1" id="KW-1133">Transmembrane helix</keyword>
<sequence length="221" mass="22976">MLSLALVVIAGVELFCVGLLWVRKARAARAVILGLVGIGTAYDSAVFGLGALIGEAPLLHGLSVGRFVGHALLTPLLVLWAADRTEASPRWRRVAALVTVLLIGWGLLSELAHLQLVPRWFADTLRYAGESSTVPLAAIAVSAVLVVAGVALWREEGIRFPLVGVAALIVASGAGVVCPPLGNAGEAVMLVALTGAELAAPGLSSNGRRDRHQARVTPAHW</sequence>
<feature type="transmembrane region" description="Helical" evidence="1">
    <location>
        <begin position="6"/>
        <end position="23"/>
    </location>
</feature>
<keyword evidence="1" id="KW-0472">Membrane</keyword>
<feature type="transmembrane region" description="Helical" evidence="1">
    <location>
        <begin position="30"/>
        <end position="53"/>
    </location>
</feature>